<dbReference type="EMBL" id="JBHSKN010000004">
    <property type="protein sequence ID" value="MFC5239066.1"/>
    <property type="molecule type" value="Genomic_DNA"/>
</dbReference>
<sequence>MTESPEEAPVSVYATPAPYYRPGVGDVFMYAAAQIHQAAADMWPGAPVVLERHVPSVTGYVHQARVGDRILYAKTSLLGLSLVSLLRGAAGSWPDVLRAQEEYLTRADGLLAREAAQLGALAGLDGPRVCAVAGMHHGVIFTEPVAGPCLGELLLREPAGTRGLLAGLFAELRPLHQPGAARHLEAAGVIGERGISGTFLRKFNGLSGRVYVDRLGEERCTSAVREEVVTLARRSVRRLRRLRMTLPAAEGTTLAYGDLKPEHVMYPDGPGERPVLLDPGLQRASMAVDVAKLVSRIVLFLAAQRPGEETAGRVLEGLDAFAGDLVRLSHQERGRWLANVVTLWLMDTTNILSTYLSAPTALPLPRLGLELVERAVPVCSFLDTVSAGMSSTVDPAGVWGRALTRAAEVAS</sequence>
<evidence type="ECO:0000313" key="1">
    <source>
        <dbReference type="EMBL" id="MFC5239066.1"/>
    </source>
</evidence>
<dbReference type="InterPro" id="IPR011009">
    <property type="entry name" value="Kinase-like_dom_sf"/>
</dbReference>
<dbReference type="Proteomes" id="UP001596035">
    <property type="component" value="Unassembled WGS sequence"/>
</dbReference>
<dbReference type="RefSeq" id="WP_344561295.1">
    <property type="nucleotide sequence ID" value="NZ_BAAATG010000021.1"/>
</dbReference>
<gene>
    <name evidence="1" type="ORF">ACFPWV_03900</name>
</gene>
<keyword evidence="2" id="KW-1185">Reference proteome</keyword>
<protein>
    <recommendedName>
        <fullName evidence="3">Aminoglycoside phosphotransferase domain-containing protein</fullName>
    </recommendedName>
</protein>
<proteinExistence type="predicted"/>
<evidence type="ECO:0000313" key="2">
    <source>
        <dbReference type="Proteomes" id="UP001596035"/>
    </source>
</evidence>
<name>A0ABW0DK47_9ACTN</name>
<accession>A0ABW0DK47</accession>
<dbReference type="SUPFAM" id="SSF56112">
    <property type="entry name" value="Protein kinase-like (PK-like)"/>
    <property type="match status" value="1"/>
</dbReference>
<reference evidence="2" key="1">
    <citation type="journal article" date="2019" name="Int. J. Syst. Evol. Microbiol.">
        <title>The Global Catalogue of Microorganisms (GCM) 10K type strain sequencing project: providing services to taxonomists for standard genome sequencing and annotation.</title>
        <authorList>
            <consortium name="The Broad Institute Genomics Platform"/>
            <consortium name="The Broad Institute Genome Sequencing Center for Infectious Disease"/>
            <person name="Wu L."/>
            <person name="Ma J."/>
        </authorList>
    </citation>
    <scope>NUCLEOTIDE SEQUENCE [LARGE SCALE GENOMIC DNA]</scope>
    <source>
        <strain evidence="2">CGMCC 4.7131</strain>
    </source>
</reference>
<organism evidence="1 2">
    <name type="scientific">Streptomyces atrovirens</name>
    <dbReference type="NCBI Taxonomy" id="285556"/>
    <lineage>
        <taxon>Bacteria</taxon>
        <taxon>Bacillati</taxon>
        <taxon>Actinomycetota</taxon>
        <taxon>Actinomycetes</taxon>
        <taxon>Kitasatosporales</taxon>
        <taxon>Streptomycetaceae</taxon>
        <taxon>Streptomyces</taxon>
    </lineage>
</organism>
<evidence type="ECO:0008006" key="3">
    <source>
        <dbReference type="Google" id="ProtNLM"/>
    </source>
</evidence>
<comment type="caution">
    <text evidence="1">The sequence shown here is derived from an EMBL/GenBank/DDBJ whole genome shotgun (WGS) entry which is preliminary data.</text>
</comment>